<accession>A0AAP0X1S9</accession>
<feature type="region of interest" description="Disordered" evidence="1">
    <location>
        <begin position="156"/>
        <end position="216"/>
    </location>
</feature>
<dbReference type="PROSITE" id="PS50181">
    <property type="entry name" value="FBOX"/>
    <property type="match status" value="1"/>
</dbReference>
<dbReference type="SUPFAM" id="SSF81383">
    <property type="entry name" value="F-box domain"/>
    <property type="match status" value="1"/>
</dbReference>
<dbReference type="SUPFAM" id="SSF52058">
    <property type="entry name" value="L domain-like"/>
    <property type="match status" value="1"/>
</dbReference>
<evidence type="ECO:0000259" key="2">
    <source>
        <dbReference type="PROSITE" id="PS50181"/>
    </source>
</evidence>
<dbReference type="Proteomes" id="UP001415857">
    <property type="component" value="Unassembled WGS sequence"/>
</dbReference>
<evidence type="ECO:0000256" key="1">
    <source>
        <dbReference type="SAM" id="MobiDB-lite"/>
    </source>
</evidence>
<organism evidence="3 4">
    <name type="scientific">Liquidambar formosana</name>
    <name type="common">Formosan gum</name>
    <dbReference type="NCBI Taxonomy" id="63359"/>
    <lineage>
        <taxon>Eukaryota</taxon>
        <taxon>Viridiplantae</taxon>
        <taxon>Streptophyta</taxon>
        <taxon>Embryophyta</taxon>
        <taxon>Tracheophyta</taxon>
        <taxon>Spermatophyta</taxon>
        <taxon>Magnoliopsida</taxon>
        <taxon>eudicotyledons</taxon>
        <taxon>Gunneridae</taxon>
        <taxon>Pentapetalae</taxon>
        <taxon>Saxifragales</taxon>
        <taxon>Altingiaceae</taxon>
        <taxon>Liquidambar</taxon>
    </lineage>
</organism>
<comment type="caution">
    <text evidence="3">The sequence shown here is derived from an EMBL/GenBank/DDBJ whole genome shotgun (WGS) entry which is preliminary data.</text>
</comment>
<protein>
    <recommendedName>
        <fullName evidence="2">F-box domain-containing protein</fullName>
    </recommendedName>
</protein>
<keyword evidence="4" id="KW-1185">Reference proteome</keyword>
<gene>
    <name evidence="3" type="ORF">L1049_025219</name>
</gene>
<dbReference type="InterPro" id="IPR055357">
    <property type="entry name" value="LRR_At1g61320_AtMIF1"/>
</dbReference>
<dbReference type="Pfam" id="PF00646">
    <property type="entry name" value="F-box"/>
    <property type="match status" value="1"/>
</dbReference>
<dbReference type="InterPro" id="IPR053781">
    <property type="entry name" value="F-box_AtFBL13-like"/>
</dbReference>
<dbReference type="InterPro" id="IPR053197">
    <property type="entry name" value="F-box_SCFL_complex_component"/>
</dbReference>
<dbReference type="PANTHER" id="PTHR34223:SF51">
    <property type="entry name" value="OS06G0556300 PROTEIN"/>
    <property type="match status" value="1"/>
</dbReference>
<dbReference type="InterPro" id="IPR032675">
    <property type="entry name" value="LRR_dom_sf"/>
</dbReference>
<reference evidence="3 4" key="1">
    <citation type="journal article" date="2024" name="Plant J.">
        <title>Genome sequences and population genomics reveal climatic adaptation and genomic divergence between two closely related sweetgum species.</title>
        <authorList>
            <person name="Xu W.Q."/>
            <person name="Ren C.Q."/>
            <person name="Zhang X.Y."/>
            <person name="Comes H.P."/>
            <person name="Liu X.H."/>
            <person name="Li Y.G."/>
            <person name="Kettle C.J."/>
            <person name="Jalonen R."/>
            <person name="Gaisberger H."/>
            <person name="Ma Y.Z."/>
            <person name="Qiu Y.X."/>
        </authorList>
    </citation>
    <scope>NUCLEOTIDE SEQUENCE [LARGE SCALE GENOMIC DNA]</scope>
    <source>
        <strain evidence="3">Hangzhou</strain>
    </source>
</reference>
<feature type="domain" description="F-box" evidence="2">
    <location>
        <begin position="11"/>
        <end position="64"/>
    </location>
</feature>
<evidence type="ECO:0000313" key="3">
    <source>
        <dbReference type="EMBL" id="KAK9286016.1"/>
    </source>
</evidence>
<sequence length="538" mass="60356">MEDSSSDASRVSSLSDIPEHLVLHILSFLSTLDAIQTSIVCQKWRHLWSSIPFLNFSHALFPRFGSHSETRRFFAEFVDRTLILRSHSPLLKFRLQFDYTEDRYAYHADSWIRYAVTHNVVDLDLDFSKVLDYYNYEHLYDDGEFYDGGELVDGNGGGELVDGNGGEAGHVDGNGGEGEQVDGNGGEGEQVDGNGGNGGEGEQVDGNGGDGELVDGNGGDVGGDHIDFNEENISYYSYYNFPLSVLRNGRVRVLKLRFCNLSLPINVSGMRFISLRSMSLTEVYLTDQIVSHIVMGCVNLEALFLDNNWGLKDVKIASSKLRKLVLKNLSCDEGSVEINASSLCSLSIEEFFVGKYDLNDAVSLVEVNVSLPYYSHWSKVLKFLGHVKRLTMGISWFEPLASKDVLPESFALYNLNLLDVQMEYSKSDMHVLAALLERSPNLDTMILNCTYVLRVDEEESLPEEFLNKPINFSIPSLRQVKISTFRGTEDELQFLMLLEKHGVVLEKIVVVPSKVCENSLDCLKELKFSEDLLHILQI</sequence>
<dbReference type="InterPro" id="IPR036047">
    <property type="entry name" value="F-box-like_dom_sf"/>
</dbReference>
<evidence type="ECO:0000313" key="4">
    <source>
        <dbReference type="Proteomes" id="UP001415857"/>
    </source>
</evidence>
<dbReference type="Pfam" id="PF23622">
    <property type="entry name" value="LRR_At1g61320_AtMIF1"/>
    <property type="match status" value="1"/>
</dbReference>
<dbReference type="Gene3D" id="3.80.10.10">
    <property type="entry name" value="Ribonuclease Inhibitor"/>
    <property type="match status" value="1"/>
</dbReference>
<name>A0AAP0X1S9_LIQFO</name>
<dbReference type="AlphaFoldDB" id="A0AAP0X1S9"/>
<dbReference type="CDD" id="cd22160">
    <property type="entry name" value="F-box_AtFBL13-like"/>
    <property type="match status" value="1"/>
</dbReference>
<dbReference type="SMART" id="SM00256">
    <property type="entry name" value="FBOX"/>
    <property type="match status" value="1"/>
</dbReference>
<dbReference type="Gene3D" id="1.20.1280.50">
    <property type="match status" value="1"/>
</dbReference>
<proteinExistence type="predicted"/>
<dbReference type="InterPro" id="IPR001810">
    <property type="entry name" value="F-box_dom"/>
</dbReference>
<dbReference type="EMBL" id="JBBPBK010000005">
    <property type="protein sequence ID" value="KAK9286016.1"/>
    <property type="molecule type" value="Genomic_DNA"/>
</dbReference>
<dbReference type="PANTHER" id="PTHR34223">
    <property type="entry name" value="OS11G0201299 PROTEIN"/>
    <property type="match status" value="1"/>
</dbReference>